<dbReference type="PANTHER" id="PTHR39662">
    <property type="entry name" value="DUF354 DOMAIN-CONTAINING PROTEIN-RELATED"/>
    <property type="match status" value="1"/>
</dbReference>
<evidence type="ECO:0000313" key="1">
    <source>
        <dbReference type="EMBL" id="AEF96379.1"/>
    </source>
</evidence>
<evidence type="ECO:0008006" key="3">
    <source>
        <dbReference type="Google" id="ProtNLM"/>
    </source>
</evidence>
<dbReference type="PANTHER" id="PTHR39662:SF1">
    <property type="entry name" value="DUF354 DOMAIN-CONTAINING PROTEIN"/>
    <property type="match status" value="1"/>
</dbReference>
<sequence length="341" mass="38624">MDVWLDLTNAPHVHYFSQLIKKFEKEGIDYLITTRKSQNLEELLNIYGFEYICVGKHGESLKDKLIYSAERIIELTKIIDKEKPKVAIAKHSVELPRVAFGLSIPVVFIVDNEHAEAQNKLTLPLTDDIIIPIGTKKSKLKKQGGRNFTTFNGTCEVANVNSRLKGILPIDKDILKKLGIDNDNPTIVMRSRPNSSYCNGKKDIIPKIIEKLREKIDCNIVAFPRDEKQRKKYISLNAIVPNTIDAISLLYFADAMVGAGGTMNREAAVLGIPTVSCYPKELLGVDKYLIKMGKMTHMKNVNRIVNYVIENLGTKNKKNKNIELEDPTDLMFEKVCSYLKR</sequence>
<name>F6BD18_METIK</name>
<dbReference type="KEGG" id="mig:Metig_0834"/>
<dbReference type="Pfam" id="PF04007">
    <property type="entry name" value="DUF354"/>
    <property type="match status" value="1"/>
</dbReference>
<keyword evidence="2" id="KW-1185">Reference proteome</keyword>
<dbReference type="EMBL" id="CP002737">
    <property type="protein sequence ID" value="AEF96379.1"/>
    <property type="molecule type" value="Genomic_DNA"/>
</dbReference>
<organism evidence="2">
    <name type="scientific">Methanotorris igneus (strain DSM 5666 / JCM 11834 / Kol 5)</name>
    <dbReference type="NCBI Taxonomy" id="880724"/>
    <lineage>
        <taxon>Archaea</taxon>
        <taxon>Methanobacteriati</taxon>
        <taxon>Methanobacteriota</taxon>
        <taxon>Methanomada group</taxon>
        <taxon>Methanococci</taxon>
        <taxon>Methanococcales</taxon>
        <taxon>Methanocaldococcaceae</taxon>
        <taxon>Methanotorris</taxon>
    </lineage>
</organism>
<dbReference type="Proteomes" id="UP000009227">
    <property type="component" value="Chromosome"/>
</dbReference>
<dbReference type="InterPro" id="IPR007152">
    <property type="entry name" value="DUF354"/>
</dbReference>
<dbReference type="RefSeq" id="WP_013798981.1">
    <property type="nucleotide sequence ID" value="NC_015562.1"/>
</dbReference>
<gene>
    <name evidence="1" type="ordered locus">Metig_0834</name>
</gene>
<dbReference type="PIRSF" id="PIRSF005357">
    <property type="entry name" value="UCP005357"/>
    <property type="match status" value="1"/>
</dbReference>
<dbReference type="OrthoDB" id="185087at2157"/>
<dbReference type="GeneID" id="10643675"/>
<protein>
    <recommendedName>
        <fullName evidence="3">DUF354 domain-containing protein</fullName>
    </recommendedName>
</protein>
<dbReference type="SUPFAM" id="SSF53756">
    <property type="entry name" value="UDP-Glycosyltransferase/glycogen phosphorylase"/>
    <property type="match status" value="1"/>
</dbReference>
<proteinExistence type="predicted"/>
<dbReference type="HOGENOM" id="CLU_067068_1_0_2"/>
<reference evidence="1 2" key="1">
    <citation type="submission" date="2011-05" db="EMBL/GenBank/DDBJ databases">
        <title>Complete sequence of Methanotorris igneus Kol 5.</title>
        <authorList>
            <consortium name="US DOE Joint Genome Institute"/>
            <person name="Lucas S."/>
            <person name="Han J."/>
            <person name="Lapidus A."/>
            <person name="Cheng J.-F."/>
            <person name="Goodwin L."/>
            <person name="Pitluck S."/>
            <person name="Peters L."/>
            <person name="Mikhailova N."/>
            <person name="Chertkov O."/>
            <person name="Han C."/>
            <person name="Tapia R."/>
            <person name="Land M."/>
            <person name="Hauser L."/>
            <person name="Kyrpides N."/>
            <person name="Ivanova N."/>
            <person name="Pagani I."/>
            <person name="Sieprawska-Lupa M."/>
            <person name="Whitman W."/>
            <person name="Woyke T."/>
        </authorList>
    </citation>
    <scope>NUCLEOTIDE SEQUENCE [LARGE SCALE GENOMIC DNA]</scope>
    <source>
        <strain evidence="2">DSM 5666 / JCM 11834 / Kol 5</strain>
    </source>
</reference>
<evidence type="ECO:0000313" key="2">
    <source>
        <dbReference type="Proteomes" id="UP000009227"/>
    </source>
</evidence>
<accession>F6BD18</accession>
<dbReference type="AlphaFoldDB" id="F6BD18"/>
<dbReference type="STRING" id="880724.Metig_0834"/>